<organism evidence="8 9">
    <name type="scientific">Cryptotermes secundus</name>
    <dbReference type="NCBI Taxonomy" id="105785"/>
    <lineage>
        <taxon>Eukaryota</taxon>
        <taxon>Metazoa</taxon>
        <taxon>Ecdysozoa</taxon>
        <taxon>Arthropoda</taxon>
        <taxon>Hexapoda</taxon>
        <taxon>Insecta</taxon>
        <taxon>Pterygota</taxon>
        <taxon>Neoptera</taxon>
        <taxon>Polyneoptera</taxon>
        <taxon>Dictyoptera</taxon>
        <taxon>Blattodea</taxon>
        <taxon>Blattoidea</taxon>
        <taxon>Termitoidae</taxon>
        <taxon>Kalotermitidae</taxon>
        <taxon>Cryptotermitinae</taxon>
        <taxon>Cryptotermes</taxon>
    </lineage>
</organism>
<keyword evidence="5 7" id="KW-0472">Membrane</keyword>
<proteinExistence type="inferred from homology"/>
<comment type="similarity">
    <text evidence="2">Belongs to the autoinducer-2 exporter (AI-2E) (TC 2.A.86) family.</text>
</comment>
<feature type="transmembrane region" description="Helical" evidence="7">
    <location>
        <begin position="676"/>
        <end position="696"/>
    </location>
</feature>
<dbReference type="InterPro" id="IPR002549">
    <property type="entry name" value="AI-2E-like"/>
</dbReference>
<dbReference type="AlphaFoldDB" id="A0A2J7Q6D7"/>
<feature type="transmembrane region" description="Helical" evidence="7">
    <location>
        <begin position="814"/>
        <end position="833"/>
    </location>
</feature>
<feature type="transmembrane region" description="Helical" evidence="7">
    <location>
        <begin position="400"/>
        <end position="420"/>
    </location>
</feature>
<evidence type="ECO:0000313" key="8">
    <source>
        <dbReference type="EMBL" id="PNF24150.1"/>
    </source>
</evidence>
<feature type="transmembrane region" description="Helical" evidence="7">
    <location>
        <begin position="845"/>
        <end position="875"/>
    </location>
</feature>
<evidence type="ECO:0000313" key="9">
    <source>
        <dbReference type="Proteomes" id="UP000235965"/>
    </source>
</evidence>
<evidence type="ECO:0000256" key="6">
    <source>
        <dbReference type="SAM" id="MobiDB-lite"/>
    </source>
</evidence>
<dbReference type="OrthoDB" id="5970161at2759"/>
<dbReference type="FunCoup" id="A0A2J7Q6D7">
    <property type="interactions" value="1168"/>
</dbReference>
<dbReference type="GO" id="GO:0016020">
    <property type="term" value="C:membrane"/>
    <property type="evidence" value="ECO:0007669"/>
    <property type="project" value="UniProtKB-SubCell"/>
</dbReference>
<feature type="transmembrane region" description="Helical" evidence="7">
    <location>
        <begin position="166"/>
        <end position="193"/>
    </location>
</feature>
<evidence type="ECO:0000256" key="3">
    <source>
        <dbReference type="ARBA" id="ARBA00022692"/>
    </source>
</evidence>
<keyword evidence="3 7" id="KW-0812">Transmembrane</keyword>
<gene>
    <name evidence="8" type="primary">TMEM245</name>
    <name evidence="8" type="ORF">B7P43_G00590</name>
</gene>
<feature type="transmembrane region" description="Helical" evidence="7">
    <location>
        <begin position="226"/>
        <end position="247"/>
    </location>
</feature>
<reference evidence="8" key="1">
    <citation type="submission" date="2017-12" db="EMBL/GenBank/DDBJ databases">
        <title>Hemimetabolous genomes reveal molecular basis of termite eusociality.</title>
        <authorList>
            <person name="Harrison M.C."/>
            <person name="Jongepier E."/>
            <person name="Robertson H.M."/>
            <person name="Arning N."/>
            <person name="Bitard-Feildel T."/>
            <person name="Chao H."/>
            <person name="Childers C.P."/>
            <person name="Dinh H."/>
            <person name="Doddapaneni H."/>
            <person name="Dugan S."/>
            <person name="Gowin J."/>
            <person name="Greiner C."/>
            <person name="Han Y."/>
            <person name="Hu H."/>
            <person name="Hughes D.S.T."/>
            <person name="Huylmans A.-K."/>
            <person name="Kemena C."/>
            <person name="Kremer L.P.M."/>
            <person name="Lee S.L."/>
            <person name="Lopez-Ezquerra A."/>
            <person name="Mallet L."/>
            <person name="Monroy-Kuhn J.M."/>
            <person name="Moser A."/>
            <person name="Murali S.C."/>
            <person name="Muzny D.M."/>
            <person name="Otani S."/>
            <person name="Piulachs M.-D."/>
            <person name="Poelchau M."/>
            <person name="Qu J."/>
            <person name="Schaub F."/>
            <person name="Wada-Katsumata A."/>
            <person name="Worley K.C."/>
            <person name="Xie Q."/>
            <person name="Ylla G."/>
            <person name="Poulsen M."/>
            <person name="Gibbs R.A."/>
            <person name="Schal C."/>
            <person name="Richards S."/>
            <person name="Belles X."/>
            <person name="Korb J."/>
            <person name="Bornberg-Bauer E."/>
        </authorList>
    </citation>
    <scope>NUCLEOTIDE SEQUENCE [LARGE SCALE GENOMIC DNA]</scope>
    <source>
        <tissue evidence="8">Whole body</tissue>
    </source>
</reference>
<feature type="transmembrane region" description="Helical" evidence="7">
    <location>
        <begin position="702"/>
        <end position="720"/>
    </location>
</feature>
<protein>
    <submittedName>
        <fullName evidence="8">Transmembrane protein 245</fullName>
    </submittedName>
</protein>
<dbReference type="PANTHER" id="PTHR21716">
    <property type="entry name" value="TRANSMEMBRANE PROTEIN"/>
    <property type="match status" value="1"/>
</dbReference>
<dbReference type="Proteomes" id="UP000235965">
    <property type="component" value="Unassembled WGS sequence"/>
</dbReference>
<feature type="transmembrane region" description="Helical" evidence="7">
    <location>
        <begin position="96"/>
        <end position="115"/>
    </location>
</feature>
<name>A0A2J7Q6D7_9NEOP</name>
<keyword evidence="4 7" id="KW-1133">Transmembrane helix</keyword>
<feature type="region of interest" description="Disordered" evidence="6">
    <location>
        <begin position="292"/>
        <end position="364"/>
    </location>
</feature>
<feature type="transmembrane region" description="Helical" evidence="7">
    <location>
        <begin position="200"/>
        <end position="220"/>
    </location>
</feature>
<evidence type="ECO:0000256" key="4">
    <source>
        <dbReference type="ARBA" id="ARBA00022989"/>
    </source>
</evidence>
<comment type="subcellular location">
    <subcellularLocation>
        <location evidence="1">Membrane</location>
        <topology evidence="1">Multi-pass membrane protein</topology>
    </subcellularLocation>
</comment>
<dbReference type="STRING" id="105785.A0A2J7Q6D7"/>
<feature type="compositionally biased region" description="Polar residues" evidence="6">
    <location>
        <begin position="333"/>
        <end position="350"/>
    </location>
</feature>
<evidence type="ECO:0000256" key="5">
    <source>
        <dbReference type="ARBA" id="ARBA00023136"/>
    </source>
</evidence>
<feature type="transmembrane region" description="Helical" evidence="7">
    <location>
        <begin position="34"/>
        <end position="58"/>
    </location>
</feature>
<keyword evidence="9" id="KW-1185">Reference proteome</keyword>
<dbReference type="InParanoid" id="A0A2J7Q6D7"/>
<evidence type="ECO:0000256" key="7">
    <source>
        <dbReference type="SAM" id="Phobius"/>
    </source>
</evidence>
<feature type="transmembrane region" description="Helical" evidence="7">
    <location>
        <begin position="741"/>
        <end position="762"/>
    </location>
</feature>
<feature type="transmembrane region" description="Helical" evidence="7">
    <location>
        <begin position="774"/>
        <end position="802"/>
    </location>
</feature>
<sequence length="917" mass="101580">MASRSFDYITSPFENVFSFLGSLPQGHEKAVKHALYNALALFLLIILSATGWGLFIIFGPFIKPLVWALLCGSVLHPFKHSLATVLHSWLQTLESSSTLLLFGILMVPVNIIDDISEKLGGQLSKHMKTLAVIAVTAVLLHLFYFYTPHVFICLIWRLGLFSNAALSWFIGHISTAIVMGAVIGYVSVLALWWQPRLSKPFTYASCFIWILVACCVANMANSFQVSIFFFIQAMFLAGFVVEVWHVYEKMKDSGKCVSYTDAVKMVLMLKNEAKESESELGIADEGRAYKAEMEVSEHQSHEHEEERAEALSSGQLEKKGPTPVSEGKIEGSSIDTQMSQPAALPSSSQRRISEPSPFESPRNMGSRAALGLLKTLQWQEARHQHSTDTTYSQPMGSDKYLYGVLYGCVLMLLYKHSWFLQLCPVPIFVYIVKHTGQYLGIWSLLMEQLANLKYHLQTWCNTRQNALFPAPLNGLLKLGEKMNEKVMESLKDSVNSAASIVVIFGITIITICASILLAVQVYAEGIHLVYMGASVINSTVVQNSDMLGVVPEDWQDTMNGILDNAYTYGREGISKMVRSWMKDVDDQKAALLEKQILELWDRVYQAWLMSSTEPSVGPTVTTGAVFSSWNNFIDGMQKTPELFNVNAMVTFAKENVETLMSVLDSVWSILKGNLSLAFYSFTALIGIVFGGGTAVLNFILNMVVFLTALFYLLSSSGQLYKPVDLITNFSPNMGNRFATAIETAVMGVFRASFKMAVFYGLWTWLIHNLFDVKVIYLPSVLAATLAVVPFLGTYWACLPACLDLWLGQQKGVQAVMLFMFQFLPSSLVDTAIYKEIKGGGHPYLTGLSIAGGIFCLGVEGAIVGPLLLCGLFVAINMSSSLMKESPSEATFPATLSSLSLSDRLSHINRLKRMDTVM</sequence>
<evidence type="ECO:0000256" key="1">
    <source>
        <dbReference type="ARBA" id="ARBA00004141"/>
    </source>
</evidence>
<feature type="transmembrane region" description="Helical" evidence="7">
    <location>
        <begin position="497"/>
        <end position="523"/>
    </location>
</feature>
<feature type="compositionally biased region" description="Basic and acidic residues" evidence="6">
    <location>
        <begin position="292"/>
        <end position="309"/>
    </location>
</feature>
<accession>A0A2J7Q6D7</accession>
<comment type="caution">
    <text evidence="8">The sequence shown here is derived from an EMBL/GenBank/DDBJ whole genome shotgun (WGS) entry which is preliminary data.</text>
</comment>
<dbReference type="EMBL" id="NEVH01017533">
    <property type="protein sequence ID" value="PNF24150.1"/>
    <property type="molecule type" value="Genomic_DNA"/>
</dbReference>
<feature type="transmembrane region" description="Helical" evidence="7">
    <location>
        <begin position="127"/>
        <end position="146"/>
    </location>
</feature>
<dbReference type="PANTHER" id="PTHR21716:SF4">
    <property type="entry name" value="TRANSMEMBRANE PROTEIN 245"/>
    <property type="match status" value="1"/>
</dbReference>
<evidence type="ECO:0000256" key="2">
    <source>
        <dbReference type="ARBA" id="ARBA00009773"/>
    </source>
</evidence>